<dbReference type="EMBL" id="KQ947422">
    <property type="protein sequence ID" value="KUJ13169.1"/>
    <property type="molecule type" value="Genomic_DNA"/>
</dbReference>
<dbReference type="RefSeq" id="XP_018067524.1">
    <property type="nucleotide sequence ID" value="XM_018222833.1"/>
</dbReference>
<dbReference type="KEGG" id="psco:LY89DRAFT_784930"/>
<feature type="region of interest" description="Disordered" evidence="1">
    <location>
        <begin position="592"/>
        <end position="645"/>
    </location>
</feature>
<evidence type="ECO:0000256" key="1">
    <source>
        <dbReference type="SAM" id="MobiDB-lite"/>
    </source>
</evidence>
<reference evidence="2 3" key="1">
    <citation type="submission" date="2015-10" db="EMBL/GenBank/DDBJ databases">
        <title>Full genome of DAOMC 229536 Phialocephala scopiformis, a fungal endophyte of spruce producing the potent anti-insectan compound rugulosin.</title>
        <authorList>
            <consortium name="DOE Joint Genome Institute"/>
            <person name="Walker A.K."/>
            <person name="Frasz S.L."/>
            <person name="Seifert K.A."/>
            <person name="Miller J.D."/>
            <person name="Mondo S.J."/>
            <person name="Labutti K."/>
            <person name="Lipzen A."/>
            <person name="Dockter R."/>
            <person name="Kennedy M."/>
            <person name="Grigoriev I.V."/>
            <person name="Spatafora J.W."/>
        </authorList>
    </citation>
    <scope>NUCLEOTIDE SEQUENCE [LARGE SCALE GENOMIC DNA]</scope>
    <source>
        <strain evidence="2 3">CBS 120377</strain>
    </source>
</reference>
<feature type="compositionally biased region" description="Acidic residues" evidence="1">
    <location>
        <begin position="1058"/>
        <end position="1094"/>
    </location>
</feature>
<feature type="compositionally biased region" description="Polar residues" evidence="1">
    <location>
        <begin position="601"/>
        <end position="615"/>
    </location>
</feature>
<proteinExistence type="predicted"/>
<protein>
    <submittedName>
        <fullName evidence="2">Uncharacterized protein</fullName>
    </submittedName>
</protein>
<feature type="compositionally biased region" description="Gly residues" evidence="1">
    <location>
        <begin position="949"/>
        <end position="961"/>
    </location>
</feature>
<feature type="region of interest" description="Disordered" evidence="1">
    <location>
        <begin position="938"/>
        <end position="1103"/>
    </location>
</feature>
<dbReference type="AlphaFoldDB" id="A0A194WZN1"/>
<dbReference type="Proteomes" id="UP000070700">
    <property type="component" value="Unassembled WGS sequence"/>
</dbReference>
<gene>
    <name evidence="2" type="ORF">LY89DRAFT_784930</name>
</gene>
<sequence length="1131" mass="127593">METSKTTTVEQTGTSVGFLHLHPAQSQVTLAKTKTAGCGVRLGMLAISDISVIAPTCKDKKTQEFWKATFLRAAKLQREQRTAWNTFRQGLKLDDGDEDQGCRYAQGTFTEFRAAYQTFTSRKDSMGFVETLPLRKPELQDNRQWDVIFKDRRLHRTYAQQFSWAYAIQLYRNIWLSIPSDADENLDNVMLDELEKINKSFEGILKRLPETYRETHKELGYIRIPTLLNQRDYPTFDDEFKKKDEDNEADWDEEDLEEDFFEKFATEQVVHDPEAVQEILEELGGSEGTEGILETLLRESAKGKTTSGYKKSLEKFNEVLVRADAAAGDLKSGLQLEELENFMAQHGDVFQLIEDMKQNPQDPKLQSRYQNARETAELFVAQRELPQKLVDSIVPPLKWLQATTSGPMLSQLLETIGGQKGALHNYLWSLAGGNPNEKSKNIIENANRHLAKDGNNMAPYSPIEGELLERLVADVKAFMDLESTCRMNVNDNFAQDKIIRLQADLLKTWMDYPGERENKDVEMDMDMDGGSQELTRFKPTSSALTTRKRNVVPKPAHIQEVDEDFDPYEGEVIEEIEDEDTEPILPYGRRLLQDSSKDDGQTPQITVQKKTNNSPKAPIRQKRLAPTPATSRKPTQQQPPELMSIDDNEEDDTIEVVPAPPAEFDLSLFVETSARPGVVLGQVDGIDAEKTILSYRHVGHRSSDCEDYLRSMVSHEGGKRRRGWGLGHQLLLKYHHPGRKHPSFEFVAASTYKSALTDFIRTGGTEFKASTWEDLNGATWRDCTIGGVLPVKRDENDGYSNAAVTYMLIRVNKLTPKWFTMSTLKKEFGDQVIYEKERHMRKTGQLCSKEPIPRPLRQELMRMEQHKRAMMGQQMPLKGTSEMGKLRKNVVRSADAMQRLQQEGYLPNSAAAGPWGMPGFMAMGAPMGMGGPPWATATWGNGKPRKGKNSGGHPGGWGTQGPWGMQTPGNWGMGPSPPWGMQSEAAWGGPGPNSPWNMPPSRQRGNMKGSRQKTAPNPQNWNAIYSSLYPPKPSTRDKKKPNGYSGPWEASQENAEGPSEDLGDGDSVLEEGEEEEGEEEECSSEFEDFIDDTEYPPPTCFDPKLCNQSQNAYIRGQQPQAYSPWQYNGSY</sequence>
<dbReference type="GeneID" id="28832559"/>
<evidence type="ECO:0000313" key="2">
    <source>
        <dbReference type="EMBL" id="KUJ13169.1"/>
    </source>
</evidence>
<keyword evidence="3" id="KW-1185">Reference proteome</keyword>
<organism evidence="2 3">
    <name type="scientific">Mollisia scopiformis</name>
    <name type="common">Conifer needle endophyte fungus</name>
    <name type="synonym">Phialocephala scopiformis</name>
    <dbReference type="NCBI Taxonomy" id="149040"/>
    <lineage>
        <taxon>Eukaryota</taxon>
        <taxon>Fungi</taxon>
        <taxon>Dikarya</taxon>
        <taxon>Ascomycota</taxon>
        <taxon>Pezizomycotina</taxon>
        <taxon>Leotiomycetes</taxon>
        <taxon>Helotiales</taxon>
        <taxon>Mollisiaceae</taxon>
        <taxon>Mollisia</taxon>
    </lineage>
</organism>
<feature type="compositionally biased region" description="Polar residues" evidence="1">
    <location>
        <begin position="628"/>
        <end position="639"/>
    </location>
</feature>
<feature type="compositionally biased region" description="Polar residues" evidence="1">
    <location>
        <begin position="1012"/>
        <end position="1025"/>
    </location>
</feature>
<dbReference type="InParanoid" id="A0A194WZN1"/>
<accession>A0A194WZN1</accession>
<name>A0A194WZN1_MOLSC</name>
<evidence type="ECO:0000313" key="3">
    <source>
        <dbReference type="Proteomes" id="UP000070700"/>
    </source>
</evidence>